<proteinExistence type="predicted"/>
<evidence type="ECO:0000256" key="1">
    <source>
        <dbReference type="SAM" id="MobiDB-lite"/>
    </source>
</evidence>
<accession>A0A1D3TTB8</accession>
<dbReference type="Proteomes" id="UP000199315">
    <property type="component" value="Unassembled WGS sequence"/>
</dbReference>
<gene>
    <name evidence="2" type="ORF">SAMN05421730_100927</name>
</gene>
<evidence type="ECO:0000313" key="2">
    <source>
        <dbReference type="EMBL" id="SCP97202.1"/>
    </source>
</evidence>
<keyword evidence="3" id="KW-1185">Reference proteome</keyword>
<feature type="region of interest" description="Disordered" evidence="1">
    <location>
        <begin position="89"/>
        <end position="112"/>
    </location>
</feature>
<sequence length="112" mass="13013">MESLINEYVEHKKYGRGIVTGGESGKIEVEFKNGVEKKQFLFPDSFDGFLILDNEVLEAECLLMVQEKKQVLAKEAEEKRLEYKRLKEERRKEKTKSVKKKKSTTKSVVLNS</sequence>
<dbReference type="EMBL" id="FMKA01000009">
    <property type="protein sequence ID" value="SCP97202.1"/>
    <property type="molecule type" value="Genomic_DNA"/>
</dbReference>
<name>A0A1D3TTB8_9FIRM</name>
<evidence type="ECO:0000313" key="3">
    <source>
        <dbReference type="Proteomes" id="UP000199315"/>
    </source>
</evidence>
<organism evidence="2 3">
    <name type="scientific">Anaerobium acetethylicum</name>
    <dbReference type="NCBI Taxonomy" id="1619234"/>
    <lineage>
        <taxon>Bacteria</taxon>
        <taxon>Bacillati</taxon>
        <taxon>Bacillota</taxon>
        <taxon>Clostridia</taxon>
        <taxon>Lachnospirales</taxon>
        <taxon>Lachnospiraceae</taxon>
        <taxon>Anaerobium</taxon>
    </lineage>
</organism>
<reference evidence="2 3" key="1">
    <citation type="submission" date="2016-09" db="EMBL/GenBank/DDBJ databases">
        <authorList>
            <person name="Capua I."/>
            <person name="De Benedictis P."/>
            <person name="Joannis T."/>
            <person name="Lombin L.H."/>
            <person name="Cattoli G."/>
        </authorList>
    </citation>
    <scope>NUCLEOTIDE SEQUENCE [LARGE SCALE GENOMIC DNA]</scope>
    <source>
        <strain evidence="2 3">GluBS11</strain>
    </source>
</reference>
<dbReference type="AlphaFoldDB" id="A0A1D3TTB8"/>
<protein>
    <submittedName>
        <fullName evidence="2">Uncharacterized protein</fullName>
    </submittedName>
</protein>